<feature type="signal peptide" evidence="1">
    <location>
        <begin position="1"/>
        <end position="19"/>
    </location>
</feature>
<keyword evidence="1" id="KW-0732">Signal</keyword>
<protein>
    <submittedName>
        <fullName evidence="3">GD17303</fullName>
    </submittedName>
</protein>
<dbReference type="InterPro" id="IPR004145">
    <property type="entry name" value="DUF243"/>
</dbReference>
<dbReference type="HOGENOM" id="CLU_827095_0_0_1"/>
<gene>
    <name evidence="3" type="primary">Dsim\GD17303</name>
    <name evidence="3" type="ORF">Dsim_GD17303</name>
</gene>
<dbReference type="OrthoDB" id="6376010at2759"/>
<feature type="domain" description="DUF243" evidence="2">
    <location>
        <begin position="160"/>
        <end position="262"/>
    </location>
</feature>
<dbReference type="Bgee" id="FBgn0188864">
    <property type="expression patterns" value="Expressed in embryo and 1 other cell type or tissue"/>
</dbReference>
<keyword evidence="4" id="KW-1185">Reference proteome</keyword>
<evidence type="ECO:0000259" key="2">
    <source>
        <dbReference type="SMART" id="SM00690"/>
    </source>
</evidence>
<dbReference type="PhylomeDB" id="B4R625"/>
<dbReference type="EMBL" id="CM000366">
    <property type="protein sequence ID" value="EDX18129.1"/>
    <property type="molecule type" value="Genomic_DNA"/>
</dbReference>
<evidence type="ECO:0000313" key="3">
    <source>
        <dbReference type="EMBL" id="EDX18129.1"/>
    </source>
</evidence>
<dbReference type="PANTHER" id="PTHR31927:SF2">
    <property type="entry name" value="FI07246P-RELATED"/>
    <property type="match status" value="1"/>
</dbReference>
<feature type="chain" id="PRO_5002824995" evidence="1">
    <location>
        <begin position="20"/>
        <end position="336"/>
    </location>
</feature>
<reference evidence="3 4" key="1">
    <citation type="journal article" date="2007" name="Nature">
        <title>Evolution of genes and genomes on the Drosophila phylogeny.</title>
        <authorList>
            <consortium name="Drosophila 12 Genomes Consortium"/>
            <person name="Clark A.G."/>
            <person name="Eisen M.B."/>
            <person name="Smith D.R."/>
            <person name="Bergman C.M."/>
            <person name="Oliver B."/>
            <person name="Markow T.A."/>
            <person name="Kaufman T.C."/>
            <person name="Kellis M."/>
            <person name="Gelbart W."/>
            <person name="Iyer V.N."/>
            <person name="Pollard D.A."/>
            <person name="Sackton T.B."/>
            <person name="Larracuente A.M."/>
            <person name="Singh N.D."/>
            <person name="Abad J.P."/>
            <person name="Abt D.N."/>
            <person name="Adryan B."/>
            <person name="Aguade M."/>
            <person name="Akashi H."/>
            <person name="Anderson W.W."/>
            <person name="Aquadro C.F."/>
            <person name="Ardell D.H."/>
            <person name="Arguello R."/>
            <person name="Artieri C.G."/>
            <person name="Barbash D.A."/>
            <person name="Barker D."/>
            <person name="Barsanti P."/>
            <person name="Batterham P."/>
            <person name="Batzoglou S."/>
            <person name="Begun D."/>
            <person name="Bhutkar A."/>
            <person name="Blanco E."/>
            <person name="Bosak S.A."/>
            <person name="Bradley R.K."/>
            <person name="Brand A.D."/>
            <person name="Brent M.R."/>
            <person name="Brooks A.N."/>
            <person name="Brown R.H."/>
            <person name="Butlin R.K."/>
            <person name="Caggese C."/>
            <person name="Calvi B.R."/>
            <person name="Bernardo de Carvalho A."/>
            <person name="Caspi A."/>
            <person name="Castrezana S."/>
            <person name="Celniker S.E."/>
            <person name="Chang J.L."/>
            <person name="Chapple C."/>
            <person name="Chatterji S."/>
            <person name="Chinwalla A."/>
            <person name="Civetta A."/>
            <person name="Clifton S.W."/>
            <person name="Comeron J.M."/>
            <person name="Costello J.C."/>
            <person name="Coyne J.A."/>
            <person name="Daub J."/>
            <person name="David R.G."/>
            <person name="Delcher A.L."/>
            <person name="Delehaunty K."/>
            <person name="Do C.B."/>
            <person name="Ebling H."/>
            <person name="Edwards K."/>
            <person name="Eickbush T."/>
            <person name="Evans J.D."/>
            <person name="Filipski A."/>
            <person name="Findeiss S."/>
            <person name="Freyhult E."/>
            <person name="Fulton L."/>
            <person name="Fulton R."/>
            <person name="Garcia A.C."/>
            <person name="Gardiner A."/>
            <person name="Garfield D.A."/>
            <person name="Garvin B.E."/>
            <person name="Gibson G."/>
            <person name="Gilbert D."/>
            <person name="Gnerre S."/>
            <person name="Godfrey J."/>
            <person name="Good R."/>
            <person name="Gotea V."/>
            <person name="Gravely B."/>
            <person name="Greenberg A.J."/>
            <person name="Griffiths-Jones S."/>
            <person name="Gross S."/>
            <person name="Guigo R."/>
            <person name="Gustafson E.A."/>
            <person name="Haerty W."/>
            <person name="Hahn M.W."/>
            <person name="Halligan D.L."/>
            <person name="Halpern A.L."/>
            <person name="Halter G.M."/>
            <person name="Han M.V."/>
            <person name="Heger A."/>
            <person name="Hillier L."/>
            <person name="Hinrichs A.S."/>
            <person name="Holmes I."/>
            <person name="Hoskins R.A."/>
            <person name="Hubisz M.J."/>
            <person name="Hultmark D."/>
            <person name="Huntley M.A."/>
            <person name="Jaffe D.B."/>
            <person name="Jagadeeshan S."/>
            <person name="Jeck W.R."/>
            <person name="Johnson J."/>
            <person name="Jones C.D."/>
            <person name="Jordan W.C."/>
            <person name="Karpen G.H."/>
            <person name="Kataoka E."/>
            <person name="Keightley P.D."/>
            <person name="Kheradpour P."/>
            <person name="Kirkness E.F."/>
            <person name="Koerich L.B."/>
            <person name="Kristiansen K."/>
            <person name="Kudrna D."/>
            <person name="Kulathinal R.J."/>
            <person name="Kumar S."/>
            <person name="Kwok R."/>
            <person name="Lander E."/>
            <person name="Langley C.H."/>
            <person name="Lapoint R."/>
            <person name="Lazzaro B.P."/>
            <person name="Lee S.J."/>
            <person name="Levesque L."/>
            <person name="Li R."/>
            <person name="Lin C.F."/>
            <person name="Lin M.F."/>
            <person name="Lindblad-Toh K."/>
            <person name="Llopart A."/>
            <person name="Long M."/>
            <person name="Low L."/>
            <person name="Lozovsky E."/>
            <person name="Lu J."/>
            <person name="Luo M."/>
            <person name="Machado C.A."/>
            <person name="Makalowski W."/>
            <person name="Marzo M."/>
            <person name="Matsuda M."/>
            <person name="Matzkin L."/>
            <person name="McAllister B."/>
            <person name="McBride C.S."/>
            <person name="McKernan B."/>
            <person name="McKernan K."/>
            <person name="Mendez-Lago M."/>
            <person name="Minx P."/>
            <person name="Mollenhauer M.U."/>
            <person name="Montooth K."/>
            <person name="Mount S.M."/>
            <person name="Mu X."/>
            <person name="Myers E."/>
            <person name="Negre B."/>
            <person name="Newfeld S."/>
            <person name="Nielsen R."/>
            <person name="Noor M.A."/>
            <person name="O'Grady P."/>
            <person name="Pachter L."/>
            <person name="Papaceit M."/>
            <person name="Parisi M.J."/>
            <person name="Parisi M."/>
            <person name="Parts L."/>
            <person name="Pedersen J.S."/>
            <person name="Pesole G."/>
            <person name="Phillippy A.M."/>
            <person name="Ponting C.P."/>
            <person name="Pop M."/>
            <person name="Porcelli D."/>
            <person name="Powell J.R."/>
            <person name="Prohaska S."/>
            <person name="Pruitt K."/>
            <person name="Puig M."/>
            <person name="Quesneville H."/>
            <person name="Ram K.R."/>
            <person name="Rand D."/>
            <person name="Rasmussen M.D."/>
            <person name="Reed L.K."/>
            <person name="Reenan R."/>
            <person name="Reily A."/>
            <person name="Remington K.A."/>
            <person name="Rieger T.T."/>
            <person name="Ritchie M.G."/>
            <person name="Robin C."/>
            <person name="Rogers Y.H."/>
            <person name="Rohde C."/>
            <person name="Rozas J."/>
            <person name="Rubenfield M.J."/>
            <person name="Ruiz A."/>
            <person name="Russo S."/>
            <person name="Salzberg S.L."/>
            <person name="Sanchez-Gracia A."/>
            <person name="Saranga D.J."/>
            <person name="Sato H."/>
            <person name="Schaeffer S.W."/>
            <person name="Schatz M.C."/>
            <person name="Schlenke T."/>
            <person name="Schwartz R."/>
            <person name="Segarra C."/>
            <person name="Singh R.S."/>
            <person name="Sirot L."/>
            <person name="Sirota M."/>
            <person name="Sisneros N.B."/>
            <person name="Smith C.D."/>
            <person name="Smith T.F."/>
            <person name="Spieth J."/>
            <person name="Stage D.E."/>
            <person name="Stark A."/>
            <person name="Stephan W."/>
            <person name="Strausberg R.L."/>
            <person name="Strempel S."/>
            <person name="Sturgill D."/>
            <person name="Sutton G."/>
            <person name="Sutton G.G."/>
            <person name="Tao W."/>
            <person name="Teichmann S."/>
            <person name="Tobari Y.N."/>
            <person name="Tomimura Y."/>
            <person name="Tsolas J.M."/>
            <person name="Valente V.L."/>
            <person name="Venter E."/>
            <person name="Venter J.C."/>
            <person name="Vicario S."/>
            <person name="Vieira F.G."/>
            <person name="Vilella A.J."/>
            <person name="Villasante A."/>
            <person name="Walenz B."/>
            <person name="Wang J."/>
            <person name="Wasserman M."/>
            <person name="Watts T."/>
            <person name="Wilson D."/>
            <person name="Wilson R.K."/>
            <person name="Wing R.A."/>
            <person name="Wolfner M.F."/>
            <person name="Wong A."/>
            <person name="Wong G.K."/>
            <person name="Wu C.I."/>
            <person name="Wu G."/>
            <person name="Yamamoto D."/>
            <person name="Yang H.P."/>
            <person name="Yang S.P."/>
            <person name="Yorke J.A."/>
            <person name="Yoshida K."/>
            <person name="Zdobnov E."/>
            <person name="Zhang P."/>
            <person name="Zhang Y."/>
            <person name="Zimin A.V."/>
            <person name="Baldwin J."/>
            <person name="Abdouelleil A."/>
            <person name="Abdulkadir J."/>
            <person name="Abebe A."/>
            <person name="Abera B."/>
            <person name="Abreu J."/>
            <person name="Acer S.C."/>
            <person name="Aftuck L."/>
            <person name="Alexander A."/>
            <person name="An P."/>
            <person name="Anderson E."/>
            <person name="Anderson S."/>
            <person name="Arachi H."/>
            <person name="Azer M."/>
            <person name="Bachantsang P."/>
            <person name="Barry A."/>
            <person name="Bayul T."/>
            <person name="Berlin A."/>
            <person name="Bessette D."/>
            <person name="Bloom T."/>
            <person name="Blye J."/>
            <person name="Boguslavskiy L."/>
            <person name="Bonnet C."/>
            <person name="Boukhgalter B."/>
            <person name="Bourzgui I."/>
            <person name="Brown A."/>
            <person name="Cahill P."/>
            <person name="Channer S."/>
            <person name="Cheshatsang Y."/>
            <person name="Chuda L."/>
            <person name="Citroen M."/>
            <person name="Collymore A."/>
            <person name="Cooke P."/>
            <person name="Costello M."/>
            <person name="D'Aco K."/>
            <person name="Daza R."/>
            <person name="De Haan G."/>
            <person name="DeGray S."/>
            <person name="DeMaso C."/>
            <person name="Dhargay N."/>
            <person name="Dooley K."/>
            <person name="Dooley E."/>
            <person name="Doricent M."/>
            <person name="Dorje P."/>
            <person name="Dorjee K."/>
            <person name="Dupes A."/>
            <person name="Elong R."/>
            <person name="Falk J."/>
            <person name="Farina A."/>
            <person name="Faro S."/>
            <person name="Ferguson D."/>
            <person name="Fisher S."/>
            <person name="Foley C.D."/>
            <person name="Franke A."/>
            <person name="Friedrich D."/>
            <person name="Gadbois L."/>
            <person name="Gearin G."/>
            <person name="Gearin C.R."/>
            <person name="Giannoukos G."/>
            <person name="Goode T."/>
            <person name="Graham J."/>
            <person name="Grandbois E."/>
            <person name="Grewal S."/>
            <person name="Gyaltsen K."/>
            <person name="Hafez N."/>
            <person name="Hagos B."/>
            <person name="Hall J."/>
            <person name="Henson C."/>
            <person name="Hollinger A."/>
            <person name="Honan T."/>
            <person name="Huard M.D."/>
            <person name="Hughes L."/>
            <person name="Hurhula B."/>
            <person name="Husby M.E."/>
            <person name="Kamat A."/>
            <person name="Kanga B."/>
            <person name="Kashin S."/>
            <person name="Khazanovich D."/>
            <person name="Kisner P."/>
            <person name="Lance K."/>
            <person name="Lara M."/>
            <person name="Lee W."/>
            <person name="Lennon N."/>
            <person name="Letendre F."/>
            <person name="LeVine R."/>
            <person name="Lipovsky A."/>
            <person name="Liu X."/>
            <person name="Liu J."/>
            <person name="Liu S."/>
            <person name="Lokyitsang T."/>
            <person name="Lokyitsang Y."/>
            <person name="Lubonja R."/>
            <person name="Lui A."/>
            <person name="MacDonald P."/>
            <person name="Magnisalis V."/>
            <person name="Maru K."/>
            <person name="Matthews C."/>
            <person name="McCusker W."/>
            <person name="McDonough S."/>
            <person name="Mehta T."/>
            <person name="Meldrim J."/>
            <person name="Meneus L."/>
            <person name="Mihai O."/>
            <person name="Mihalev A."/>
            <person name="Mihova T."/>
            <person name="Mittelman R."/>
            <person name="Mlenga V."/>
            <person name="Montmayeur A."/>
            <person name="Mulrain L."/>
            <person name="Navidi A."/>
            <person name="Naylor J."/>
            <person name="Negash T."/>
            <person name="Nguyen T."/>
            <person name="Nguyen N."/>
            <person name="Nicol R."/>
            <person name="Norbu C."/>
            <person name="Norbu N."/>
            <person name="Novod N."/>
            <person name="O'Neill B."/>
            <person name="Osman S."/>
            <person name="Markiewicz E."/>
            <person name="Oyono O.L."/>
            <person name="Patti C."/>
            <person name="Phunkhang P."/>
            <person name="Pierre F."/>
            <person name="Priest M."/>
            <person name="Raghuraman S."/>
            <person name="Rege F."/>
            <person name="Reyes R."/>
            <person name="Rise C."/>
            <person name="Rogov P."/>
            <person name="Ross K."/>
            <person name="Ryan E."/>
            <person name="Settipalli S."/>
            <person name="Shea T."/>
            <person name="Sherpa N."/>
            <person name="Shi L."/>
            <person name="Shih D."/>
            <person name="Sparrow T."/>
            <person name="Spaulding J."/>
            <person name="Stalker J."/>
            <person name="Stange-Thomann N."/>
            <person name="Stavropoulos S."/>
            <person name="Stone C."/>
            <person name="Strader C."/>
            <person name="Tesfaye S."/>
            <person name="Thomson T."/>
            <person name="Thoulutsang Y."/>
            <person name="Thoulutsang D."/>
            <person name="Topham K."/>
            <person name="Topping I."/>
            <person name="Tsamla T."/>
            <person name="Vassiliev H."/>
            <person name="Vo A."/>
            <person name="Wangchuk T."/>
            <person name="Wangdi T."/>
            <person name="Weiand M."/>
            <person name="Wilkinson J."/>
            <person name="Wilson A."/>
            <person name="Yadav S."/>
            <person name="Young G."/>
            <person name="Yu Q."/>
            <person name="Zembek L."/>
            <person name="Zhong D."/>
            <person name="Zimmer A."/>
            <person name="Zwirko Z."/>
            <person name="Jaffe D.B."/>
            <person name="Alvarez P."/>
            <person name="Brockman W."/>
            <person name="Butler J."/>
            <person name="Chin C."/>
            <person name="Gnerre S."/>
            <person name="Grabherr M."/>
            <person name="Kleber M."/>
            <person name="Mauceli E."/>
            <person name="MacCallum I."/>
        </authorList>
    </citation>
    <scope>NUCLEOTIDE SEQUENCE [LARGE SCALE GENOMIC DNA]</scope>
    <source>
        <strain evidence="4">white501</strain>
    </source>
</reference>
<proteinExistence type="predicted"/>
<evidence type="ECO:0000313" key="4">
    <source>
        <dbReference type="Proteomes" id="UP000000304"/>
    </source>
</evidence>
<dbReference type="GO" id="GO:0008010">
    <property type="term" value="F:structural constituent of chitin-based larval cuticle"/>
    <property type="evidence" value="ECO:0007669"/>
    <property type="project" value="TreeGrafter"/>
</dbReference>
<dbReference type="AlphaFoldDB" id="B4R625"/>
<dbReference type="GO" id="GO:0062129">
    <property type="term" value="C:chitin-based extracellular matrix"/>
    <property type="evidence" value="ECO:0007669"/>
    <property type="project" value="TreeGrafter"/>
</dbReference>
<dbReference type="PANTHER" id="PTHR31927">
    <property type="entry name" value="FI07246P-RELATED-RELATED"/>
    <property type="match status" value="1"/>
</dbReference>
<dbReference type="Pfam" id="PF03103">
    <property type="entry name" value="DUF243"/>
    <property type="match status" value="2"/>
</dbReference>
<dbReference type="STRING" id="7240.B4R625"/>
<evidence type="ECO:0000256" key="1">
    <source>
        <dbReference type="SAM" id="SignalP"/>
    </source>
</evidence>
<name>B4R625_DROSI</name>
<accession>B4R625</accession>
<dbReference type="SMART" id="SM00690">
    <property type="entry name" value="DM5"/>
    <property type="match status" value="2"/>
</dbReference>
<sequence>MFVQQVLVGCLILVALTQARPQYGYEQPSSDTFIGGGSAPVGGVGIGGSSGGGLVSIQPHRGGDKYLPPASTTLAPIINKKFYLVSAPEDHSNDGKVKHLVLGRPQKNYRVVFIKAPAGDNANVKYSAEFAPQEEKTVIYVLSWAQGSRYLPPTNPAMEPIITKQFYSISPAEDPEDLEPRTKHLLIGQPRRNYRVIFIRAPTGNSEHVKYTAELAPQEERTVIYVLTRKQQELEAADIVAPQQKSQVEQKPDVFFIKYKTNDEAAAAQREIQTQYDQLGGNTEIAAPYVAPIKSVIGALSSPQYPAAPYPIQRQSPGYHYDRPVSTILAPVERTN</sequence>
<organism evidence="3 4">
    <name type="scientific">Drosophila simulans</name>
    <name type="common">Fruit fly</name>
    <dbReference type="NCBI Taxonomy" id="7240"/>
    <lineage>
        <taxon>Eukaryota</taxon>
        <taxon>Metazoa</taxon>
        <taxon>Ecdysozoa</taxon>
        <taxon>Arthropoda</taxon>
        <taxon>Hexapoda</taxon>
        <taxon>Insecta</taxon>
        <taxon>Pterygota</taxon>
        <taxon>Neoptera</taxon>
        <taxon>Endopterygota</taxon>
        <taxon>Diptera</taxon>
        <taxon>Brachycera</taxon>
        <taxon>Muscomorpha</taxon>
        <taxon>Ephydroidea</taxon>
        <taxon>Drosophilidae</taxon>
        <taxon>Drosophila</taxon>
        <taxon>Sophophora</taxon>
    </lineage>
</organism>
<feature type="domain" description="DUF243" evidence="2">
    <location>
        <begin position="76"/>
        <end position="155"/>
    </location>
</feature>
<dbReference type="GO" id="GO:0040003">
    <property type="term" value="P:chitin-based cuticle development"/>
    <property type="evidence" value="ECO:0007669"/>
    <property type="project" value="TreeGrafter"/>
</dbReference>
<dbReference type="Proteomes" id="UP000000304">
    <property type="component" value="Chromosome X"/>
</dbReference>